<sequence length="148" mass="14431">MLPEIGMLSLGLAGSAHCGLMCGAVFAACAQGGGRAFARSAWLHAGRTAGYATLGAGSGAVGQLLDHGAAALALPRVAAILAGMVMIGLALEQLGLFTRLIGSDGWRPGKWLAGALRLPGPSGGFAVGAALGLLPCGMLYAAMAASAA</sequence>
<evidence type="ECO:0000256" key="1">
    <source>
        <dbReference type="SAM" id="Phobius"/>
    </source>
</evidence>
<dbReference type="InterPro" id="IPR039447">
    <property type="entry name" value="UreH-like_TM_dom"/>
</dbReference>
<keyword evidence="1" id="KW-0812">Transmembrane</keyword>
<evidence type="ECO:0000259" key="2">
    <source>
        <dbReference type="Pfam" id="PF13386"/>
    </source>
</evidence>
<comment type="caution">
    <text evidence="3">The sequence shown here is derived from an EMBL/GenBank/DDBJ whole genome shotgun (WGS) entry which is preliminary data.</text>
</comment>
<feature type="transmembrane region" description="Helical" evidence="1">
    <location>
        <begin position="48"/>
        <end position="65"/>
    </location>
</feature>
<keyword evidence="1" id="KW-1133">Transmembrane helix</keyword>
<protein>
    <submittedName>
        <fullName evidence="3">Sulfite exporter TauE/SafE family protein</fullName>
    </submittedName>
</protein>
<reference evidence="3 4" key="1">
    <citation type="submission" date="2019-03" db="EMBL/GenBank/DDBJ databases">
        <title>Lake Tanganyika Metagenome-Assembled Genomes (MAGs).</title>
        <authorList>
            <person name="Tran P."/>
        </authorList>
    </citation>
    <scope>NUCLEOTIDE SEQUENCE [LARGE SCALE GENOMIC DNA]</scope>
    <source>
        <strain evidence="3">K_DeepCast_65m_m2_236</strain>
    </source>
</reference>
<organism evidence="3 4">
    <name type="scientific">Candidatus Tanganyikabacteria bacterium</name>
    <dbReference type="NCBI Taxonomy" id="2961651"/>
    <lineage>
        <taxon>Bacteria</taxon>
        <taxon>Bacillati</taxon>
        <taxon>Candidatus Sericytochromatia</taxon>
        <taxon>Candidatus Tanganyikabacteria</taxon>
    </lineage>
</organism>
<dbReference type="Proteomes" id="UP000703893">
    <property type="component" value="Unassembled WGS sequence"/>
</dbReference>
<dbReference type="PANTHER" id="PTHR42208:SF1">
    <property type="entry name" value="HEAVY METAL TRANSPORTER"/>
    <property type="match status" value="1"/>
</dbReference>
<feature type="non-terminal residue" evidence="3">
    <location>
        <position position="148"/>
    </location>
</feature>
<feature type="domain" description="Urease accessory protein UreH-like transmembrane" evidence="2">
    <location>
        <begin position="7"/>
        <end position="147"/>
    </location>
</feature>
<feature type="transmembrane region" description="Helical" evidence="1">
    <location>
        <begin position="122"/>
        <end position="142"/>
    </location>
</feature>
<keyword evidence="1" id="KW-0472">Membrane</keyword>
<dbReference type="EMBL" id="VGJX01000192">
    <property type="protein sequence ID" value="MBM3274362.1"/>
    <property type="molecule type" value="Genomic_DNA"/>
</dbReference>
<accession>A0A937X4Z4</accession>
<proteinExistence type="predicted"/>
<dbReference type="AlphaFoldDB" id="A0A937X4Z4"/>
<name>A0A937X4Z4_9BACT</name>
<dbReference type="Pfam" id="PF13386">
    <property type="entry name" value="DsbD_2"/>
    <property type="match status" value="1"/>
</dbReference>
<gene>
    <name evidence="3" type="ORF">FJZ00_04375</name>
</gene>
<evidence type="ECO:0000313" key="3">
    <source>
        <dbReference type="EMBL" id="MBM3274362.1"/>
    </source>
</evidence>
<feature type="transmembrane region" description="Helical" evidence="1">
    <location>
        <begin position="77"/>
        <end position="102"/>
    </location>
</feature>
<evidence type="ECO:0000313" key="4">
    <source>
        <dbReference type="Proteomes" id="UP000703893"/>
    </source>
</evidence>
<dbReference type="PANTHER" id="PTHR42208">
    <property type="entry name" value="HEAVY METAL TRANSPORTER-RELATED"/>
    <property type="match status" value="1"/>
</dbReference>